<dbReference type="Pfam" id="PF00561">
    <property type="entry name" value="Abhydrolase_1"/>
    <property type="match status" value="1"/>
</dbReference>
<dbReference type="Gene3D" id="3.40.50.1820">
    <property type="entry name" value="alpha/beta hydrolase"/>
    <property type="match status" value="2"/>
</dbReference>
<evidence type="ECO:0000259" key="1">
    <source>
        <dbReference type="Pfam" id="PF00561"/>
    </source>
</evidence>
<protein>
    <submittedName>
        <fullName evidence="3">Pimeloyl-ACP methyl ester carboxylesterase</fullName>
    </submittedName>
</protein>
<evidence type="ECO:0000313" key="3">
    <source>
        <dbReference type="EMBL" id="SNS83398.1"/>
    </source>
</evidence>
<name>A0A239HQP1_9PSED</name>
<dbReference type="EMBL" id="FZOL01000016">
    <property type="protein sequence ID" value="SNS83398.1"/>
    <property type="molecule type" value="Genomic_DNA"/>
</dbReference>
<dbReference type="InterPro" id="IPR000073">
    <property type="entry name" value="AB_hydrolase_1"/>
</dbReference>
<reference evidence="4" key="1">
    <citation type="submission" date="2017-06" db="EMBL/GenBank/DDBJ databases">
        <authorList>
            <person name="Varghese N."/>
            <person name="Submissions S."/>
        </authorList>
    </citation>
    <scope>NUCLEOTIDE SEQUENCE [LARGE SCALE GENOMIC DNA]</scope>
    <source>
        <strain evidence="4">DSM 22348</strain>
    </source>
</reference>
<keyword evidence="4" id="KW-1185">Reference proteome</keyword>
<dbReference type="PANTHER" id="PTHR43689:SF8">
    <property type="entry name" value="ALPHA_BETA-HYDROLASES SUPERFAMILY PROTEIN"/>
    <property type="match status" value="1"/>
</dbReference>
<proteinExistence type="predicted"/>
<dbReference type="Proteomes" id="UP000198407">
    <property type="component" value="Unassembled WGS sequence"/>
</dbReference>
<evidence type="ECO:0000313" key="4">
    <source>
        <dbReference type="Proteomes" id="UP000198407"/>
    </source>
</evidence>
<dbReference type="InterPro" id="IPR029058">
    <property type="entry name" value="AB_hydrolase_fold"/>
</dbReference>
<gene>
    <name evidence="3" type="ORF">SAMN05444352_11645</name>
</gene>
<accession>A0A239HQP1</accession>
<dbReference type="PANTHER" id="PTHR43689">
    <property type="entry name" value="HYDROLASE"/>
    <property type="match status" value="1"/>
</dbReference>
<dbReference type="SUPFAM" id="SSF53474">
    <property type="entry name" value="alpha/beta-Hydrolases"/>
    <property type="match status" value="1"/>
</dbReference>
<evidence type="ECO:0000259" key="2">
    <source>
        <dbReference type="Pfam" id="PF12697"/>
    </source>
</evidence>
<feature type="domain" description="AB hydrolase-1" evidence="2">
    <location>
        <begin position="12"/>
        <end position="135"/>
    </location>
</feature>
<dbReference type="Pfam" id="PF12697">
    <property type="entry name" value="Abhydrolase_6"/>
    <property type="match status" value="1"/>
</dbReference>
<dbReference type="STRING" id="1215104.GCA_000730585_02692"/>
<feature type="domain" description="AB hydrolase-1" evidence="1">
    <location>
        <begin position="139"/>
        <end position="193"/>
    </location>
</feature>
<organism evidence="3 4">
    <name type="scientific">Pseudomonas japonica</name>
    <dbReference type="NCBI Taxonomy" id="256466"/>
    <lineage>
        <taxon>Bacteria</taxon>
        <taxon>Pseudomonadati</taxon>
        <taxon>Pseudomonadota</taxon>
        <taxon>Gammaproteobacteria</taxon>
        <taxon>Pseudomonadales</taxon>
        <taxon>Pseudomonadaceae</taxon>
        <taxon>Pseudomonas</taxon>
    </lineage>
</organism>
<sequence length="207" mass="22605">MERTVSPSPEQLLFLPGASGNTRFWQPAAEALKTPIETRHMGWPGFGTTPPDPRITCLEHLAALALDRIDRPTALVAQSMGGVVAVRMALERPELITHLVLSVTSGGLDLSGFGAEDWRAEFAAEHPELPRWFLEDRTDLGARLHELRMPVLLLWGGADPISPVRVGERLAELIADARLVVFPEAGHDLGLSHAEGVAGLIDEHLRR</sequence>
<dbReference type="AlphaFoldDB" id="A0A239HQP1"/>